<keyword evidence="3" id="KW-1185">Reference proteome</keyword>
<dbReference type="Pfam" id="PF00646">
    <property type="entry name" value="F-box"/>
    <property type="match status" value="1"/>
</dbReference>
<dbReference type="SMART" id="SM00579">
    <property type="entry name" value="FBD"/>
    <property type="match status" value="1"/>
</dbReference>
<organism evidence="2 3">
    <name type="scientific">Brassica oleracea var. oleracea</name>
    <dbReference type="NCBI Taxonomy" id="109376"/>
    <lineage>
        <taxon>Eukaryota</taxon>
        <taxon>Viridiplantae</taxon>
        <taxon>Streptophyta</taxon>
        <taxon>Embryophyta</taxon>
        <taxon>Tracheophyta</taxon>
        <taxon>Spermatophyta</taxon>
        <taxon>Magnoliopsida</taxon>
        <taxon>eudicotyledons</taxon>
        <taxon>Gunneridae</taxon>
        <taxon>Pentapetalae</taxon>
        <taxon>rosids</taxon>
        <taxon>malvids</taxon>
        <taxon>Brassicales</taxon>
        <taxon>Brassicaceae</taxon>
        <taxon>Brassiceae</taxon>
        <taxon>Brassica</taxon>
    </lineage>
</organism>
<dbReference type="SMART" id="SM00256">
    <property type="entry name" value="FBOX"/>
    <property type="match status" value="1"/>
</dbReference>
<dbReference type="OMA" id="CTSASGW"/>
<dbReference type="Pfam" id="PF24758">
    <property type="entry name" value="LRR_At5g56370"/>
    <property type="match status" value="1"/>
</dbReference>
<proteinExistence type="predicted"/>
<accession>A0A0D2ZSY6</accession>
<sequence length="415" mass="48110">MSNINDFPDDLLVKILSHIPTKDVVATSLLSKRWKFLWMYTTRLEYDQEYHYAKRTVFSRFEDKYLLSHQHPVLESLHFKFKTRYAYIEIGLWIRTAVSGLEYASLRLNVLNQFNILVYIIRLIQNNEEGESTSVSRLTYNAPYDPDKTTGFLGFVRKSLLSHQPHALETLYIDSFVIDIRPWIRTDVLCNLRELEVDADYSAGYIKLPSVLFTCQKLVVLKLRGMIEMKLPSTVCLPSLKTLHLLHLTLLNDESSCPLLSDLRVEHVVMPRLHIVMPSLQRLTIVTKSCSEHSPNLLYYYIRSLETSTPSLNYLNIQEFLSVFYVRVRIRSPWNFEPPSSVPTCLLSTLKILEWIGYNGTCADKDLVSYLLKHALCLKTAKIFTESCGLFEKEPKMDDLFSRPRGSTTCMLVLE</sequence>
<dbReference type="Proteomes" id="UP000032141">
    <property type="component" value="Unassembled WGS sequence"/>
</dbReference>
<dbReference type="SUPFAM" id="SSF81383">
    <property type="entry name" value="F-box domain"/>
    <property type="match status" value="1"/>
</dbReference>
<protein>
    <recommendedName>
        <fullName evidence="1">F-box domain-containing protein</fullName>
    </recommendedName>
</protein>
<dbReference type="Pfam" id="PF08387">
    <property type="entry name" value="FBD"/>
    <property type="match status" value="1"/>
</dbReference>
<dbReference type="InterPro" id="IPR055411">
    <property type="entry name" value="LRR_FXL15/At3g58940/PEG3-like"/>
</dbReference>
<evidence type="ECO:0000313" key="2">
    <source>
        <dbReference type="EnsemblPlants" id="Bo01014s020.1"/>
    </source>
</evidence>
<name>A0A0D2ZSY6_BRAOL</name>
<evidence type="ECO:0000259" key="1">
    <source>
        <dbReference type="PROSITE" id="PS50181"/>
    </source>
</evidence>
<dbReference type="InterPro" id="IPR006566">
    <property type="entry name" value="FBD"/>
</dbReference>
<dbReference type="HOGENOM" id="CLU_010721_1_2_1"/>
<dbReference type="CDD" id="cd22160">
    <property type="entry name" value="F-box_AtFBL13-like"/>
    <property type="match status" value="1"/>
</dbReference>
<dbReference type="PANTHER" id="PTHR31900:SF30">
    <property type="entry name" value="SUPERFAMILY PROTEIN, PUTATIVE-RELATED"/>
    <property type="match status" value="1"/>
</dbReference>
<dbReference type="InterPro" id="IPR001810">
    <property type="entry name" value="F-box_dom"/>
</dbReference>
<feature type="domain" description="F-box" evidence="1">
    <location>
        <begin position="1"/>
        <end position="37"/>
    </location>
</feature>
<reference evidence="2" key="2">
    <citation type="submission" date="2015-06" db="UniProtKB">
        <authorList>
            <consortium name="EnsemblPlants"/>
        </authorList>
    </citation>
    <scope>IDENTIFICATION</scope>
</reference>
<dbReference type="PROSITE" id="PS50181">
    <property type="entry name" value="FBOX"/>
    <property type="match status" value="1"/>
</dbReference>
<dbReference type="Gene3D" id="1.20.1280.50">
    <property type="match status" value="1"/>
</dbReference>
<evidence type="ECO:0000313" key="3">
    <source>
        <dbReference type="Proteomes" id="UP000032141"/>
    </source>
</evidence>
<dbReference type="InterPro" id="IPR053781">
    <property type="entry name" value="F-box_AtFBL13-like"/>
</dbReference>
<dbReference type="Gramene" id="Bo01014s020.1">
    <property type="protein sequence ID" value="Bo01014s020.1"/>
    <property type="gene ID" value="Bo01014s020"/>
</dbReference>
<reference evidence="2" key="1">
    <citation type="journal article" date="2014" name="Genome Biol.">
        <title>Transcriptome and methylome profiling reveals relics of genome dominance in the mesopolyploid Brassica oleracea.</title>
        <authorList>
            <person name="Parkin I.A."/>
            <person name="Koh C."/>
            <person name="Tang H."/>
            <person name="Robinson S.J."/>
            <person name="Kagale S."/>
            <person name="Clarke W.E."/>
            <person name="Town C.D."/>
            <person name="Nixon J."/>
            <person name="Krishnakumar V."/>
            <person name="Bidwell S.L."/>
            <person name="Denoeud F."/>
            <person name="Belcram H."/>
            <person name="Links M.G."/>
            <person name="Just J."/>
            <person name="Clarke C."/>
            <person name="Bender T."/>
            <person name="Huebert T."/>
            <person name="Mason A.S."/>
            <person name="Pires J.C."/>
            <person name="Barker G."/>
            <person name="Moore J."/>
            <person name="Walley P.G."/>
            <person name="Manoli S."/>
            <person name="Batley J."/>
            <person name="Edwards D."/>
            <person name="Nelson M.N."/>
            <person name="Wang X."/>
            <person name="Paterson A.H."/>
            <person name="King G."/>
            <person name="Bancroft I."/>
            <person name="Chalhoub B."/>
            <person name="Sharpe A.G."/>
        </authorList>
    </citation>
    <scope>NUCLEOTIDE SEQUENCE [LARGE SCALE GENOMIC DNA]</scope>
    <source>
        <strain evidence="2">cv. TO1000</strain>
    </source>
</reference>
<dbReference type="AlphaFoldDB" id="A0A0D2ZSY6"/>
<dbReference type="EnsemblPlants" id="Bo01014s020.1">
    <property type="protein sequence ID" value="Bo01014s020.1"/>
    <property type="gene ID" value="Bo01014s020"/>
</dbReference>
<dbReference type="InterPro" id="IPR036047">
    <property type="entry name" value="F-box-like_dom_sf"/>
</dbReference>
<dbReference type="SUPFAM" id="SSF52058">
    <property type="entry name" value="L domain-like"/>
    <property type="match status" value="1"/>
</dbReference>
<dbReference type="InterPro" id="IPR050232">
    <property type="entry name" value="FBL13/AtMIF1-like"/>
</dbReference>
<dbReference type="PANTHER" id="PTHR31900">
    <property type="entry name" value="F-BOX/RNI SUPERFAMILY PROTEIN-RELATED"/>
    <property type="match status" value="1"/>
</dbReference>